<dbReference type="SUPFAM" id="SSF57850">
    <property type="entry name" value="RING/U-box"/>
    <property type="match status" value="1"/>
</dbReference>
<dbReference type="OrthoDB" id="10064100at2759"/>
<reference evidence="3" key="1">
    <citation type="journal article" date="2015" name="PLoS Genet.">
        <title>Genome Sequence and Transcriptome Analyses of Chrysochromulina tobin: Metabolic Tools for Enhanced Algal Fitness in the Prominent Order Prymnesiales (Haptophyceae).</title>
        <authorList>
            <person name="Hovde B.T."/>
            <person name="Deodato C.R."/>
            <person name="Hunsperger H.M."/>
            <person name="Ryken S.A."/>
            <person name="Yost W."/>
            <person name="Jha R.K."/>
            <person name="Patterson J."/>
            <person name="Monnat R.J. Jr."/>
            <person name="Barlow S.B."/>
            <person name="Starkenburg S.R."/>
            <person name="Cattolico R.A."/>
        </authorList>
    </citation>
    <scope>NUCLEOTIDE SEQUENCE</scope>
    <source>
        <strain evidence="3">CCMP291</strain>
    </source>
</reference>
<organism evidence="2 3">
    <name type="scientific">Chrysochromulina tobinii</name>
    <dbReference type="NCBI Taxonomy" id="1460289"/>
    <lineage>
        <taxon>Eukaryota</taxon>
        <taxon>Haptista</taxon>
        <taxon>Haptophyta</taxon>
        <taxon>Prymnesiophyceae</taxon>
        <taxon>Prymnesiales</taxon>
        <taxon>Chrysochromulinaceae</taxon>
        <taxon>Chrysochromulina</taxon>
    </lineage>
</organism>
<keyword evidence="3" id="KW-1185">Reference proteome</keyword>
<dbReference type="Pfam" id="PF04564">
    <property type="entry name" value="U-box"/>
    <property type="match status" value="1"/>
</dbReference>
<feature type="domain" description="U-box" evidence="1">
    <location>
        <begin position="132"/>
        <end position="205"/>
    </location>
</feature>
<dbReference type="GO" id="GO:0004842">
    <property type="term" value="F:ubiquitin-protein transferase activity"/>
    <property type="evidence" value="ECO:0007669"/>
    <property type="project" value="InterPro"/>
</dbReference>
<dbReference type="PANTHER" id="PTHR46573">
    <property type="entry name" value="WD REPEAT, SAM AND U-BOX DOMAIN-CONTAINING PROTEIN 1"/>
    <property type="match status" value="1"/>
</dbReference>
<sequence length="214" mass="23177">MASRNGSMMQTFAVTVPPGIGAGQQFQASLDGQLTMVIVPHGSSAGSTLHVQIPVRPSSVQKYAVTIPVNVRPGDRFQANLGGQLVWLRCPPQLGPGKQMLVDANSATQENGRNAKSWPPPIAVPESIDDLDVPDYFLCPITGCIMRQPAMTPDGVTYDYDAITEWLSNKKTDPSTNLPLDASELCPNRTVRSMIEDFIAKGPDFLMKKTKEGH</sequence>
<dbReference type="SMART" id="SM00504">
    <property type="entry name" value="Ubox"/>
    <property type="match status" value="1"/>
</dbReference>
<dbReference type="Gene3D" id="3.30.40.10">
    <property type="entry name" value="Zinc/RING finger domain, C3HC4 (zinc finger)"/>
    <property type="match status" value="1"/>
</dbReference>
<evidence type="ECO:0000313" key="2">
    <source>
        <dbReference type="EMBL" id="KOO23819.1"/>
    </source>
</evidence>
<dbReference type="InterPro" id="IPR052085">
    <property type="entry name" value="WD-SAM-U-box"/>
</dbReference>
<accession>A0A0M0JB49</accession>
<dbReference type="EMBL" id="JWZX01003154">
    <property type="protein sequence ID" value="KOO23819.1"/>
    <property type="molecule type" value="Genomic_DNA"/>
</dbReference>
<dbReference type="InterPro" id="IPR013083">
    <property type="entry name" value="Znf_RING/FYVE/PHD"/>
</dbReference>
<proteinExistence type="predicted"/>
<dbReference type="InterPro" id="IPR003613">
    <property type="entry name" value="Ubox_domain"/>
</dbReference>
<name>A0A0M0JB49_9EUKA</name>
<dbReference type="AlphaFoldDB" id="A0A0M0JB49"/>
<dbReference type="PANTHER" id="PTHR46573:SF1">
    <property type="entry name" value="WD REPEAT, SAM AND U-BOX DOMAIN-CONTAINING PROTEIN 1"/>
    <property type="match status" value="1"/>
</dbReference>
<dbReference type="PROSITE" id="PS51698">
    <property type="entry name" value="U_BOX"/>
    <property type="match status" value="1"/>
</dbReference>
<dbReference type="CDD" id="cd16655">
    <property type="entry name" value="RING-Ubox_WDSUB1-like"/>
    <property type="match status" value="1"/>
</dbReference>
<comment type="caution">
    <text evidence="2">The sequence shown here is derived from an EMBL/GenBank/DDBJ whole genome shotgun (WGS) entry which is preliminary data.</text>
</comment>
<protein>
    <submittedName>
        <fullName evidence="2">U-box domain-containing protein 33-like protein</fullName>
    </submittedName>
</protein>
<evidence type="ECO:0000259" key="1">
    <source>
        <dbReference type="PROSITE" id="PS51698"/>
    </source>
</evidence>
<gene>
    <name evidence="2" type="ORF">Ctob_006616</name>
</gene>
<evidence type="ECO:0000313" key="3">
    <source>
        <dbReference type="Proteomes" id="UP000037460"/>
    </source>
</evidence>
<dbReference type="GO" id="GO:0016567">
    <property type="term" value="P:protein ubiquitination"/>
    <property type="evidence" value="ECO:0007669"/>
    <property type="project" value="InterPro"/>
</dbReference>
<dbReference type="Proteomes" id="UP000037460">
    <property type="component" value="Unassembled WGS sequence"/>
</dbReference>